<keyword evidence="1" id="KW-0732">Signal</keyword>
<dbReference type="VEuPathDB" id="VectorBase:AALFPA_073103"/>
<proteinExistence type="predicted"/>
<feature type="chain" id="PRO_5010854016" evidence="1">
    <location>
        <begin position="21"/>
        <end position="263"/>
    </location>
</feature>
<dbReference type="PANTHER" id="PTHR20997:SF2">
    <property type="entry name" value="EG:BACR42I17.2 PROTEIN-RELATED"/>
    <property type="match status" value="1"/>
</dbReference>
<dbReference type="AlphaFoldDB" id="A0A1W7R771"/>
<dbReference type="VEuPathDB" id="VectorBase:AALF016524"/>
<dbReference type="EMBL" id="GEHC01000641">
    <property type="protein sequence ID" value="JAV47004.1"/>
    <property type="molecule type" value="Transcribed_RNA"/>
</dbReference>
<evidence type="ECO:0000313" key="2">
    <source>
        <dbReference type="EMBL" id="JAV47004.1"/>
    </source>
</evidence>
<feature type="signal peptide" evidence="1">
    <location>
        <begin position="1"/>
        <end position="20"/>
    </location>
</feature>
<dbReference type="VEuPathDB" id="VectorBase:AALC636_008028"/>
<reference evidence="2" key="1">
    <citation type="submission" date="2016-03" db="EMBL/GenBank/DDBJ databases">
        <title>RNAseq analyses of the sensorial organs of adult female Aedes albopictus.</title>
        <authorList>
            <person name="Fabrizio L."/>
            <person name="Ribeiro J.M."/>
            <person name="Arca B."/>
        </authorList>
    </citation>
    <scope>NUCLEOTIDE SEQUENCE</scope>
</reference>
<dbReference type="InterPro" id="IPR009832">
    <property type="entry name" value="DUF1397"/>
</dbReference>
<name>A0A1W7R771_AEDAL</name>
<accession>A0A1W7R771</accession>
<evidence type="ECO:0000256" key="1">
    <source>
        <dbReference type="SAM" id="SignalP"/>
    </source>
</evidence>
<dbReference type="Pfam" id="PF07165">
    <property type="entry name" value="DUF1397"/>
    <property type="match status" value="1"/>
</dbReference>
<protein>
    <submittedName>
        <fullName evidence="2">Putative conserved secreted protein</fullName>
    </submittedName>
</protein>
<organism evidence="2">
    <name type="scientific">Aedes albopictus</name>
    <name type="common">Asian tiger mosquito</name>
    <name type="synonym">Stegomyia albopicta</name>
    <dbReference type="NCBI Taxonomy" id="7160"/>
    <lineage>
        <taxon>Eukaryota</taxon>
        <taxon>Metazoa</taxon>
        <taxon>Ecdysozoa</taxon>
        <taxon>Arthropoda</taxon>
        <taxon>Hexapoda</taxon>
        <taxon>Insecta</taxon>
        <taxon>Pterygota</taxon>
        <taxon>Neoptera</taxon>
        <taxon>Endopterygota</taxon>
        <taxon>Diptera</taxon>
        <taxon>Nematocera</taxon>
        <taxon>Culicoidea</taxon>
        <taxon>Culicidae</taxon>
        <taxon>Culicinae</taxon>
        <taxon>Aedini</taxon>
        <taxon>Aedes</taxon>
        <taxon>Stegomyia</taxon>
    </lineage>
</organism>
<dbReference type="PANTHER" id="PTHR20997">
    <property type="entry name" value="EG:BACR42I17.2 PROTEIN-RELATED"/>
    <property type="match status" value="1"/>
</dbReference>
<sequence>MKTSATVICFVVGIIAATIAKNLPGDNNQIDRSTSSSEELSDFKEYITQIQTMCYERTNSTETFQNLLVSMYGVPLCLQATVDLPSLMNDVTDLDASTRHELFPKYCSQIRSALVCLDPPKEEFRKCLDPNDAVILDSVVNAMPDAIDLLCKNDGEILFKDDANYNVCMDKYSNYATECAALVSNETDLMEVSKFGRPQCDELVNVRNCMEGKFNECNGPQVMEVFDVFWRAFIRNTPCKNFVTSTKTEAKKRGKIIKSQQVY</sequence>